<keyword evidence="2" id="KW-1185">Reference proteome</keyword>
<gene>
    <name evidence="1" type="ordered locus">SVI_3214</name>
</gene>
<reference evidence="2" key="1">
    <citation type="journal article" date="2010" name="Mol. Biosyst.">
        <title>Complete genome sequence and comparative analysis of Shewanella violacea, a psychrophilic and piezophilic bacterium from deep sea floor sediments.</title>
        <authorList>
            <person name="Aono E."/>
            <person name="Baba T."/>
            <person name="Ara T."/>
            <person name="Nishi T."/>
            <person name="Nakamichi T."/>
            <person name="Inamoto E."/>
            <person name="Toyonaga H."/>
            <person name="Hasegawa M."/>
            <person name="Takai Y."/>
            <person name="Okumura Y."/>
            <person name="Baba M."/>
            <person name="Tomita M."/>
            <person name="Kato C."/>
            <person name="Oshima T."/>
            <person name="Nakasone K."/>
            <person name="Mori H."/>
        </authorList>
    </citation>
    <scope>NUCLEOTIDE SEQUENCE [LARGE SCALE GENOMIC DNA]</scope>
    <source>
        <strain evidence="2">JCM 10179 / CIP 106290 / LMG 19151 / DSS12</strain>
    </source>
</reference>
<organism evidence="1 2">
    <name type="scientific">Shewanella violacea (strain JCM 10179 / CIP 106290 / LMG 19151 / DSS12)</name>
    <dbReference type="NCBI Taxonomy" id="637905"/>
    <lineage>
        <taxon>Bacteria</taxon>
        <taxon>Pseudomonadati</taxon>
        <taxon>Pseudomonadota</taxon>
        <taxon>Gammaproteobacteria</taxon>
        <taxon>Alteromonadales</taxon>
        <taxon>Shewanellaceae</taxon>
        <taxon>Shewanella</taxon>
    </lineage>
</organism>
<proteinExistence type="predicted"/>
<sequence length="35" mass="3552">MGLVMAVGILVAKSNPIRNGIGIAGKQVTSDVDNL</sequence>
<evidence type="ECO:0000313" key="1">
    <source>
        <dbReference type="EMBL" id="BAJ03185.1"/>
    </source>
</evidence>
<name>D4ZAZ0_SHEVD</name>
<evidence type="ECO:0000313" key="2">
    <source>
        <dbReference type="Proteomes" id="UP000002350"/>
    </source>
</evidence>
<accession>D4ZAZ0</accession>
<dbReference type="HOGENOM" id="CLU_3367303_0_0_6"/>
<dbReference type="EMBL" id="AP011177">
    <property type="protein sequence ID" value="BAJ03185.1"/>
    <property type="molecule type" value="Genomic_DNA"/>
</dbReference>
<dbReference type="Proteomes" id="UP000002350">
    <property type="component" value="Chromosome"/>
</dbReference>
<dbReference type="STRING" id="637905.SVI_3214"/>
<dbReference type="AlphaFoldDB" id="D4ZAZ0"/>
<dbReference type="KEGG" id="svo:SVI_3214"/>
<protein>
    <submittedName>
        <fullName evidence="1">Uncharacterized protein</fullName>
    </submittedName>
</protein>